<name>A0A1E3LA33_9BACL</name>
<dbReference type="Proteomes" id="UP000094578">
    <property type="component" value="Unassembled WGS sequence"/>
</dbReference>
<dbReference type="AlphaFoldDB" id="A0A1E3LA33"/>
<gene>
    <name evidence="2" type="ORF">PTI45_00468</name>
</gene>
<dbReference type="RefSeq" id="WP_069325944.1">
    <property type="nucleotide sequence ID" value="NZ_MDER01000025.1"/>
</dbReference>
<accession>A0A1E3LA33</accession>
<evidence type="ECO:0000313" key="3">
    <source>
        <dbReference type="Proteomes" id="UP000094578"/>
    </source>
</evidence>
<comment type="caution">
    <text evidence="2">The sequence shown here is derived from an EMBL/GenBank/DDBJ whole genome shotgun (WGS) entry which is preliminary data.</text>
</comment>
<dbReference type="STRING" id="1886670.PTI45_00468"/>
<keyword evidence="1" id="KW-1133">Transmembrane helix</keyword>
<organism evidence="2 3">
    <name type="scientific">Paenibacillus nuruki</name>
    <dbReference type="NCBI Taxonomy" id="1886670"/>
    <lineage>
        <taxon>Bacteria</taxon>
        <taxon>Bacillati</taxon>
        <taxon>Bacillota</taxon>
        <taxon>Bacilli</taxon>
        <taxon>Bacillales</taxon>
        <taxon>Paenibacillaceae</taxon>
        <taxon>Paenibacillus</taxon>
    </lineage>
</organism>
<protein>
    <submittedName>
        <fullName evidence="2">Uncharacterized protein</fullName>
    </submittedName>
</protein>
<evidence type="ECO:0000256" key="1">
    <source>
        <dbReference type="SAM" id="Phobius"/>
    </source>
</evidence>
<proteinExistence type="predicted"/>
<feature type="transmembrane region" description="Helical" evidence="1">
    <location>
        <begin position="32"/>
        <end position="53"/>
    </location>
</feature>
<dbReference type="EMBL" id="MDER01000025">
    <property type="protein sequence ID" value="ODP30015.1"/>
    <property type="molecule type" value="Genomic_DNA"/>
</dbReference>
<feature type="transmembrane region" description="Helical" evidence="1">
    <location>
        <begin position="7"/>
        <end position="26"/>
    </location>
</feature>
<dbReference type="PATRIC" id="fig|1886670.3.peg.486"/>
<evidence type="ECO:0000313" key="2">
    <source>
        <dbReference type="EMBL" id="ODP30015.1"/>
    </source>
</evidence>
<feature type="transmembrane region" description="Helical" evidence="1">
    <location>
        <begin position="65"/>
        <end position="85"/>
    </location>
</feature>
<sequence>MRILLKAISIICPVVAVISLLLRLAYPQAIWLLGLAAFSYLVLTLTQVIEFVTLHPHKYTHFQRISAILGFLVCVASLAYIGIIYKH</sequence>
<keyword evidence="1" id="KW-0812">Transmembrane</keyword>
<reference evidence="2 3" key="1">
    <citation type="submission" date="2016-08" db="EMBL/GenBank/DDBJ databases">
        <title>Genome sequencing of Paenibacillus sp. TI45-13ar, isolated from Korean traditional nuruk.</title>
        <authorList>
            <person name="Kim S.-J."/>
        </authorList>
    </citation>
    <scope>NUCLEOTIDE SEQUENCE [LARGE SCALE GENOMIC DNA]</scope>
    <source>
        <strain evidence="2 3">TI45-13ar</strain>
    </source>
</reference>
<keyword evidence="3" id="KW-1185">Reference proteome</keyword>
<keyword evidence="1" id="KW-0472">Membrane</keyword>